<dbReference type="CDD" id="cd00833">
    <property type="entry name" value="PKS"/>
    <property type="match status" value="1"/>
</dbReference>
<evidence type="ECO:0000313" key="8">
    <source>
        <dbReference type="Proteomes" id="UP000219072"/>
    </source>
</evidence>
<evidence type="ECO:0000259" key="5">
    <source>
        <dbReference type="PROSITE" id="PS50075"/>
    </source>
</evidence>
<evidence type="ECO:0000259" key="6">
    <source>
        <dbReference type="PROSITE" id="PS52004"/>
    </source>
</evidence>
<dbReference type="SMART" id="SM00823">
    <property type="entry name" value="PKS_PP"/>
    <property type="match status" value="1"/>
</dbReference>
<keyword evidence="3" id="KW-0808">Transferase</keyword>
<dbReference type="GO" id="GO:0005737">
    <property type="term" value="C:cytoplasm"/>
    <property type="evidence" value="ECO:0007669"/>
    <property type="project" value="TreeGrafter"/>
</dbReference>
<keyword evidence="8" id="KW-1185">Reference proteome</keyword>
<dbReference type="SUPFAM" id="SSF47336">
    <property type="entry name" value="ACP-like"/>
    <property type="match status" value="1"/>
</dbReference>
<organism evidence="7 8">
    <name type="scientific">Streptomyces zhaozhouensis</name>
    <dbReference type="NCBI Taxonomy" id="1300267"/>
    <lineage>
        <taxon>Bacteria</taxon>
        <taxon>Bacillati</taxon>
        <taxon>Actinomycetota</taxon>
        <taxon>Actinomycetes</taxon>
        <taxon>Kitasatosporales</taxon>
        <taxon>Streptomycetaceae</taxon>
        <taxon>Streptomyces</taxon>
    </lineage>
</organism>
<accession>A0A286EBB7</accession>
<sequence length="397" mass="42008">DRSEHLVMAGEVAKVSRFLGLAPDDVPEVFEVSRTALPAPAEPAAAVAAESVEAAGPAKPAGPAAATTGDAAVPAGPGRRGEMRGWSVEECVRWELRDTVSGVLAIPHKKVDPEENLAEFGFDSISLADFSRELTGRFGFEVTPDVFFGYPTLNRLLDYLLSQHAEPLAAFYREAREATPAASPAAASAALRRKAPRPVETGSRPAGEPVAVVGMSGRFPGVRDVEGLWSVLAEGRSTVSEVPADRVEWWRAGGSGEEGVRAGFVPGVAEFDPLFFQISPAEAETMDPRQRLLLQESWNALEDAGYGEERLARERVGVFVGAEEGDYQLLVGEEGNVTGSANSILASRLAYFLNFDGPGMLINTACSSGLVAVHQACQSLQAGECDVAVVAGVNLML</sequence>
<protein>
    <submittedName>
        <fullName evidence="7">Phosphopantetheine attachment site</fullName>
    </submittedName>
</protein>
<dbReference type="InterPro" id="IPR050091">
    <property type="entry name" value="PKS_NRPS_Biosynth_Enz"/>
</dbReference>
<feature type="non-terminal residue" evidence="7">
    <location>
        <position position="1"/>
    </location>
</feature>
<feature type="domain" description="Ketosynthase family 3 (KS3)" evidence="6">
    <location>
        <begin position="207"/>
        <end position="397"/>
    </location>
</feature>
<evidence type="ECO:0000256" key="1">
    <source>
        <dbReference type="ARBA" id="ARBA00022450"/>
    </source>
</evidence>
<dbReference type="GO" id="GO:0017000">
    <property type="term" value="P:antibiotic biosynthetic process"/>
    <property type="evidence" value="ECO:0007669"/>
    <property type="project" value="UniProtKB-ARBA"/>
</dbReference>
<dbReference type="GO" id="GO:0006633">
    <property type="term" value="P:fatty acid biosynthetic process"/>
    <property type="evidence" value="ECO:0007669"/>
    <property type="project" value="TreeGrafter"/>
</dbReference>
<dbReference type="GO" id="GO:0004312">
    <property type="term" value="F:fatty acid synthase activity"/>
    <property type="evidence" value="ECO:0007669"/>
    <property type="project" value="TreeGrafter"/>
</dbReference>
<proteinExistence type="predicted"/>
<dbReference type="Proteomes" id="UP000219072">
    <property type="component" value="Unassembled WGS sequence"/>
</dbReference>
<evidence type="ECO:0000313" key="7">
    <source>
        <dbReference type="EMBL" id="SOD68170.1"/>
    </source>
</evidence>
<dbReference type="SMART" id="SM01294">
    <property type="entry name" value="PKS_PP_betabranch"/>
    <property type="match status" value="1"/>
</dbReference>
<keyword evidence="2" id="KW-0597">Phosphoprotein</keyword>
<dbReference type="PROSITE" id="PS50075">
    <property type="entry name" value="CARRIER"/>
    <property type="match status" value="1"/>
</dbReference>
<feature type="compositionally biased region" description="Low complexity" evidence="4">
    <location>
        <begin position="57"/>
        <end position="77"/>
    </location>
</feature>
<dbReference type="InterPro" id="IPR020806">
    <property type="entry name" value="PKS_PP-bd"/>
</dbReference>
<feature type="region of interest" description="Disordered" evidence="4">
    <location>
        <begin position="57"/>
        <end position="82"/>
    </location>
</feature>
<dbReference type="SMART" id="SM00825">
    <property type="entry name" value="PKS_KS"/>
    <property type="match status" value="1"/>
</dbReference>
<dbReference type="AlphaFoldDB" id="A0A286EBB7"/>
<gene>
    <name evidence="7" type="ORF">SAMN06297387_1641</name>
</gene>
<dbReference type="InterPro" id="IPR016039">
    <property type="entry name" value="Thiolase-like"/>
</dbReference>
<feature type="region of interest" description="Disordered" evidence="4">
    <location>
        <begin position="183"/>
        <end position="207"/>
    </location>
</feature>
<dbReference type="Pfam" id="PF00109">
    <property type="entry name" value="ketoacyl-synt"/>
    <property type="match status" value="1"/>
</dbReference>
<feature type="non-terminal residue" evidence="7">
    <location>
        <position position="397"/>
    </location>
</feature>
<dbReference type="InterPro" id="IPR036736">
    <property type="entry name" value="ACP-like_sf"/>
</dbReference>
<dbReference type="InterPro" id="IPR014030">
    <property type="entry name" value="Ketoacyl_synth_N"/>
</dbReference>
<dbReference type="GO" id="GO:0031177">
    <property type="term" value="F:phosphopantetheine binding"/>
    <property type="evidence" value="ECO:0007669"/>
    <property type="project" value="InterPro"/>
</dbReference>
<dbReference type="InterPro" id="IPR009081">
    <property type="entry name" value="PP-bd_ACP"/>
</dbReference>
<dbReference type="EMBL" id="OCNE01000064">
    <property type="protein sequence ID" value="SOD68170.1"/>
    <property type="molecule type" value="Genomic_DNA"/>
</dbReference>
<reference evidence="7 8" key="1">
    <citation type="submission" date="2017-09" db="EMBL/GenBank/DDBJ databases">
        <authorList>
            <person name="Ehlers B."/>
            <person name="Leendertz F.H."/>
        </authorList>
    </citation>
    <scope>NUCLEOTIDE SEQUENCE [LARGE SCALE GENOMIC DNA]</scope>
    <source>
        <strain evidence="7 8">CGMCC 4.7095</strain>
    </source>
</reference>
<dbReference type="PROSITE" id="PS52004">
    <property type="entry name" value="KS3_2"/>
    <property type="match status" value="1"/>
</dbReference>
<dbReference type="GO" id="GO:0005886">
    <property type="term" value="C:plasma membrane"/>
    <property type="evidence" value="ECO:0007669"/>
    <property type="project" value="TreeGrafter"/>
</dbReference>
<keyword evidence="1" id="KW-0596">Phosphopantetheine</keyword>
<dbReference type="PANTHER" id="PTHR43775:SF37">
    <property type="entry name" value="SI:DKEY-61P9.11"/>
    <property type="match status" value="1"/>
</dbReference>
<evidence type="ECO:0000256" key="2">
    <source>
        <dbReference type="ARBA" id="ARBA00022553"/>
    </source>
</evidence>
<evidence type="ECO:0000256" key="3">
    <source>
        <dbReference type="ARBA" id="ARBA00022679"/>
    </source>
</evidence>
<feature type="domain" description="Carrier" evidence="5">
    <location>
        <begin position="87"/>
        <end position="164"/>
    </location>
</feature>
<dbReference type="Gene3D" id="3.40.47.10">
    <property type="match status" value="1"/>
</dbReference>
<name>A0A286EBB7_9ACTN</name>
<dbReference type="SUPFAM" id="SSF53901">
    <property type="entry name" value="Thiolase-like"/>
    <property type="match status" value="1"/>
</dbReference>
<dbReference type="Pfam" id="PF00550">
    <property type="entry name" value="PP-binding"/>
    <property type="match status" value="1"/>
</dbReference>
<evidence type="ECO:0000256" key="4">
    <source>
        <dbReference type="SAM" id="MobiDB-lite"/>
    </source>
</evidence>
<dbReference type="GO" id="GO:0071770">
    <property type="term" value="P:DIM/DIP cell wall layer assembly"/>
    <property type="evidence" value="ECO:0007669"/>
    <property type="project" value="TreeGrafter"/>
</dbReference>
<dbReference type="InterPro" id="IPR020841">
    <property type="entry name" value="PKS_Beta-ketoAc_synthase_dom"/>
</dbReference>
<dbReference type="Gene3D" id="1.10.1200.10">
    <property type="entry name" value="ACP-like"/>
    <property type="match status" value="1"/>
</dbReference>
<dbReference type="PANTHER" id="PTHR43775">
    <property type="entry name" value="FATTY ACID SYNTHASE"/>
    <property type="match status" value="1"/>
</dbReference>